<feature type="compositionally biased region" description="Pro residues" evidence="2">
    <location>
        <begin position="379"/>
        <end position="397"/>
    </location>
</feature>
<dbReference type="PANTHER" id="PTHR21974">
    <property type="entry name" value="RE15880P"/>
    <property type="match status" value="1"/>
</dbReference>
<feature type="coiled-coil region" evidence="1">
    <location>
        <begin position="301"/>
        <end position="328"/>
    </location>
</feature>
<protein>
    <submittedName>
        <fullName evidence="3">Uncharacterized protein</fullName>
    </submittedName>
</protein>
<feature type="region of interest" description="Disordered" evidence="2">
    <location>
        <begin position="360"/>
        <end position="478"/>
    </location>
</feature>
<gene>
    <name evidence="3" type="ORF">FA13DRAFT_111992</name>
</gene>
<dbReference type="EMBL" id="QPFP01000011">
    <property type="protein sequence ID" value="TEB33771.1"/>
    <property type="molecule type" value="Genomic_DNA"/>
</dbReference>
<keyword evidence="1" id="KW-0175">Coiled coil</keyword>
<dbReference type="OrthoDB" id="2562743at2759"/>
<reference evidence="3 4" key="1">
    <citation type="journal article" date="2019" name="Nat. Ecol. Evol.">
        <title>Megaphylogeny resolves global patterns of mushroom evolution.</title>
        <authorList>
            <person name="Varga T."/>
            <person name="Krizsan K."/>
            <person name="Foldi C."/>
            <person name="Dima B."/>
            <person name="Sanchez-Garcia M."/>
            <person name="Sanchez-Ramirez S."/>
            <person name="Szollosi G.J."/>
            <person name="Szarkandi J.G."/>
            <person name="Papp V."/>
            <person name="Albert L."/>
            <person name="Andreopoulos W."/>
            <person name="Angelini C."/>
            <person name="Antonin V."/>
            <person name="Barry K.W."/>
            <person name="Bougher N.L."/>
            <person name="Buchanan P."/>
            <person name="Buyck B."/>
            <person name="Bense V."/>
            <person name="Catcheside P."/>
            <person name="Chovatia M."/>
            <person name="Cooper J."/>
            <person name="Damon W."/>
            <person name="Desjardin D."/>
            <person name="Finy P."/>
            <person name="Geml J."/>
            <person name="Haridas S."/>
            <person name="Hughes K."/>
            <person name="Justo A."/>
            <person name="Karasinski D."/>
            <person name="Kautmanova I."/>
            <person name="Kiss B."/>
            <person name="Kocsube S."/>
            <person name="Kotiranta H."/>
            <person name="LaButti K.M."/>
            <person name="Lechner B.E."/>
            <person name="Liimatainen K."/>
            <person name="Lipzen A."/>
            <person name="Lukacs Z."/>
            <person name="Mihaltcheva S."/>
            <person name="Morgado L.N."/>
            <person name="Niskanen T."/>
            <person name="Noordeloos M.E."/>
            <person name="Ohm R.A."/>
            <person name="Ortiz-Santana B."/>
            <person name="Ovrebo C."/>
            <person name="Racz N."/>
            <person name="Riley R."/>
            <person name="Savchenko A."/>
            <person name="Shiryaev A."/>
            <person name="Soop K."/>
            <person name="Spirin V."/>
            <person name="Szebenyi C."/>
            <person name="Tomsovsky M."/>
            <person name="Tulloss R.E."/>
            <person name="Uehling J."/>
            <person name="Grigoriev I.V."/>
            <person name="Vagvolgyi C."/>
            <person name="Papp T."/>
            <person name="Martin F.M."/>
            <person name="Miettinen O."/>
            <person name="Hibbett D.S."/>
            <person name="Nagy L.G."/>
        </authorList>
    </citation>
    <scope>NUCLEOTIDE SEQUENCE [LARGE SCALE GENOMIC DNA]</scope>
    <source>
        <strain evidence="3 4">FP101781</strain>
    </source>
</reference>
<dbReference type="PANTHER" id="PTHR21974:SF2">
    <property type="entry name" value="RE15880P"/>
    <property type="match status" value="1"/>
</dbReference>
<proteinExistence type="predicted"/>
<organism evidence="3 4">
    <name type="scientific">Coprinellus micaceus</name>
    <name type="common">Glistening ink-cap mushroom</name>
    <name type="synonym">Coprinus micaceus</name>
    <dbReference type="NCBI Taxonomy" id="71717"/>
    <lineage>
        <taxon>Eukaryota</taxon>
        <taxon>Fungi</taxon>
        <taxon>Dikarya</taxon>
        <taxon>Basidiomycota</taxon>
        <taxon>Agaricomycotina</taxon>
        <taxon>Agaricomycetes</taxon>
        <taxon>Agaricomycetidae</taxon>
        <taxon>Agaricales</taxon>
        <taxon>Agaricineae</taxon>
        <taxon>Psathyrellaceae</taxon>
        <taxon>Coprinellus</taxon>
    </lineage>
</organism>
<evidence type="ECO:0000256" key="1">
    <source>
        <dbReference type="SAM" id="Coils"/>
    </source>
</evidence>
<evidence type="ECO:0000256" key="2">
    <source>
        <dbReference type="SAM" id="MobiDB-lite"/>
    </source>
</evidence>
<feature type="compositionally biased region" description="Low complexity" evidence="2">
    <location>
        <begin position="368"/>
        <end position="378"/>
    </location>
</feature>
<sequence length="478" mass="53226">MAAVAANPVTTTEEIVQHADYHAKLLRTLSDLDYTPTALRQHREYIRDLEGQLVASDRKVEELAKATKKERKDHERLRDSTTRRLAAKLSGKKEKYEAEQEKEEKEYVEALHNEMAERDNNAMLQQLLAEARSTEEELVNKGKTKDNVEREIHALYNRVFEGPSESFPEEDKLEYEVNEAHKQHERAQSAVNMESLAAELLSRSTQSMERCLASVKEALSYSRYDMWGGGTMADMMERNALTNATAQASQAESFAEQAHRVNPVVQPVGRVQIAQGSLMSDVFFDNIFTDMAFHDKIKRSAAQVLLSLNRLKQERDAALQRADVAGRNISQAHQRLEDKRKELFYLRKALFESIASTATRPPSYDKVTQATAVATSAPSPSPGPMATYAPPPGPPPAFWSRESLDKAGRGPPLFPEPQTLGTAGTSAMPSPGTNEGNGPTDPELNPQPSSPRPWGTRNPYAALLAERSRSMSLNTPPQ</sequence>
<keyword evidence="4" id="KW-1185">Reference proteome</keyword>
<accession>A0A4Y7TID8</accession>
<evidence type="ECO:0000313" key="4">
    <source>
        <dbReference type="Proteomes" id="UP000298030"/>
    </source>
</evidence>
<evidence type="ECO:0000313" key="3">
    <source>
        <dbReference type="EMBL" id="TEB33771.1"/>
    </source>
</evidence>
<dbReference type="AlphaFoldDB" id="A0A4Y7TID8"/>
<comment type="caution">
    <text evidence="3">The sequence shown here is derived from an EMBL/GenBank/DDBJ whole genome shotgun (WGS) entry which is preliminary data.</text>
</comment>
<name>A0A4Y7TID8_COPMI</name>
<feature type="coiled-coil region" evidence="1">
    <location>
        <begin position="46"/>
        <end position="190"/>
    </location>
</feature>
<feature type="compositionally biased region" description="Polar residues" evidence="2">
    <location>
        <begin position="419"/>
        <end position="437"/>
    </location>
</feature>
<dbReference type="STRING" id="71717.A0A4Y7TID8"/>
<dbReference type="Proteomes" id="UP000298030">
    <property type="component" value="Unassembled WGS sequence"/>
</dbReference>